<gene>
    <name evidence="1" type="ORF">CR513_39728</name>
</gene>
<proteinExistence type="predicted"/>
<feature type="non-terminal residue" evidence="1">
    <location>
        <position position="1"/>
    </location>
</feature>
<name>A0A371FN96_MUCPR</name>
<accession>A0A371FN96</accession>
<keyword evidence="2" id="KW-1185">Reference proteome</keyword>
<dbReference type="AlphaFoldDB" id="A0A371FN96"/>
<evidence type="ECO:0000313" key="1">
    <source>
        <dbReference type="EMBL" id="RDX79807.1"/>
    </source>
</evidence>
<organism evidence="1 2">
    <name type="scientific">Mucuna pruriens</name>
    <name type="common">Velvet bean</name>
    <name type="synonym">Dolichos pruriens</name>
    <dbReference type="NCBI Taxonomy" id="157652"/>
    <lineage>
        <taxon>Eukaryota</taxon>
        <taxon>Viridiplantae</taxon>
        <taxon>Streptophyta</taxon>
        <taxon>Embryophyta</taxon>
        <taxon>Tracheophyta</taxon>
        <taxon>Spermatophyta</taxon>
        <taxon>Magnoliopsida</taxon>
        <taxon>eudicotyledons</taxon>
        <taxon>Gunneridae</taxon>
        <taxon>Pentapetalae</taxon>
        <taxon>rosids</taxon>
        <taxon>fabids</taxon>
        <taxon>Fabales</taxon>
        <taxon>Fabaceae</taxon>
        <taxon>Papilionoideae</taxon>
        <taxon>50 kb inversion clade</taxon>
        <taxon>NPAAA clade</taxon>
        <taxon>indigoferoid/millettioid clade</taxon>
        <taxon>Phaseoleae</taxon>
        <taxon>Mucuna</taxon>
    </lineage>
</organism>
<dbReference type="Proteomes" id="UP000257109">
    <property type="component" value="Unassembled WGS sequence"/>
</dbReference>
<protein>
    <submittedName>
        <fullName evidence="1">Mitochondrial protein</fullName>
    </submittedName>
</protein>
<reference evidence="1" key="1">
    <citation type="submission" date="2018-05" db="EMBL/GenBank/DDBJ databases">
        <title>Draft genome of Mucuna pruriens seed.</title>
        <authorList>
            <person name="Nnadi N.E."/>
            <person name="Vos R."/>
            <person name="Hasami M.H."/>
            <person name="Devisetty U.K."/>
            <person name="Aguiy J.C."/>
        </authorList>
    </citation>
    <scope>NUCLEOTIDE SEQUENCE [LARGE SCALE GENOMIC DNA]</scope>
    <source>
        <strain evidence="1">JCA_2017</strain>
    </source>
</reference>
<sequence>MLWNDEALNEFCPSRGIRQGDHISPYLFVLCMECLSHLIQSAVNNGYWKHLFLSRRALKLSHLYFANDLILFAKASHDQVDTKRVPILHQKATRRSFNYVMERVNQRRSNWKASLLSLLGRLTLIQSML</sequence>
<dbReference type="EMBL" id="QJKJ01008428">
    <property type="protein sequence ID" value="RDX79807.1"/>
    <property type="molecule type" value="Genomic_DNA"/>
</dbReference>
<dbReference type="STRING" id="157652.A0A371FN96"/>
<comment type="caution">
    <text evidence="1">The sequence shown here is derived from an EMBL/GenBank/DDBJ whole genome shotgun (WGS) entry which is preliminary data.</text>
</comment>
<dbReference type="OrthoDB" id="1435641at2759"/>
<evidence type="ECO:0000313" key="2">
    <source>
        <dbReference type="Proteomes" id="UP000257109"/>
    </source>
</evidence>